<accession>A0A1M6BVH2</accession>
<organism evidence="1 2">
    <name type="scientific">Butyrivibrio fibrisolvens DSM 3071</name>
    <dbReference type="NCBI Taxonomy" id="1121131"/>
    <lineage>
        <taxon>Bacteria</taxon>
        <taxon>Bacillati</taxon>
        <taxon>Bacillota</taxon>
        <taxon>Clostridia</taxon>
        <taxon>Lachnospirales</taxon>
        <taxon>Lachnospiraceae</taxon>
        <taxon>Butyrivibrio</taxon>
    </lineage>
</organism>
<dbReference type="RefSeq" id="WP_073389274.1">
    <property type="nucleotide sequence ID" value="NZ_FQXK01000032.1"/>
</dbReference>
<name>A0A1M6BVH2_BUTFI</name>
<dbReference type="EMBL" id="FQXK01000032">
    <property type="protein sequence ID" value="SHI52671.1"/>
    <property type="molecule type" value="Genomic_DNA"/>
</dbReference>
<sequence>MNSFIRKSVRPFYDFLSAIGKTGLWFTVPMKGKAKLRFYSRKKCIDRNFDLNVAAFEKHKERIEREKGFIEDQNLYGDMKYGVSTMADSGCGVIAVYNALKVLGINESGSEGIPSLPNLISIFENSGITMAGQLGTGPKSIAAFFRKRGLAIETTYDQKRYEEIVRKSSASVIIILNNRERLHDYVHTMCITKEEGRLMLHNSNGKRENYSSMRELMQGCGIKGKAQGIMLVGIKG</sequence>
<evidence type="ECO:0008006" key="3">
    <source>
        <dbReference type="Google" id="ProtNLM"/>
    </source>
</evidence>
<proteinExistence type="predicted"/>
<evidence type="ECO:0000313" key="1">
    <source>
        <dbReference type="EMBL" id="SHI52671.1"/>
    </source>
</evidence>
<dbReference type="STRING" id="1121131.SAMN02745229_03228"/>
<keyword evidence="2" id="KW-1185">Reference proteome</keyword>
<evidence type="ECO:0000313" key="2">
    <source>
        <dbReference type="Proteomes" id="UP000184278"/>
    </source>
</evidence>
<dbReference type="GeneID" id="89511705"/>
<reference evidence="2" key="1">
    <citation type="submission" date="2016-11" db="EMBL/GenBank/DDBJ databases">
        <authorList>
            <person name="Varghese N."/>
            <person name="Submissions S."/>
        </authorList>
    </citation>
    <scope>NUCLEOTIDE SEQUENCE [LARGE SCALE GENOMIC DNA]</scope>
    <source>
        <strain evidence="2">DSM 3071</strain>
    </source>
</reference>
<protein>
    <recommendedName>
        <fullName evidence="3">Peptidase C39 family protein</fullName>
    </recommendedName>
</protein>
<dbReference type="OrthoDB" id="2003288at2"/>
<dbReference type="AlphaFoldDB" id="A0A1M6BVH2"/>
<dbReference type="Proteomes" id="UP000184278">
    <property type="component" value="Unassembled WGS sequence"/>
</dbReference>
<gene>
    <name evidence="1" type="ORF">SAMN02745229_03228</name>
</gene>